<evidence type="ECO:0000313" key="8">
    <source>
        <dbReference type="Proteomes" id="UP001500974"/>
    </source>
</evidence>
<keyword evidence="4" id="KW-0862">Zinc</keyword>
<keyword evidence="5" id="KW-0732">Signal</keyword>
<organism evidence="7 8">
    <name type="scientific">Arthrobacter parietis</name>
    <dbReference type="NCBI Taxonomy" id="271434"/>
    <lineage>
        <taxon>Bacteria</taxon>
        <taxon>Bacillati</taxon>
        <taxon>Actinomycetota</taxon>
        <taxon>Actinomycetes</taxon>
        <taxon>Micrococcales</taxon>
        <taxon>Micrococcaceae</taxon>
        <taxon>Arthrobacter</taxon>
    </lineage>
</organism>
<gene>
    <name evidence="7" type="ORF">GCM10009784_15120</name>
</gene>
<keyword evidence="3" id="KW-0378">Hydrolase</keyword>
<evidence type="ECO:0000256" key="4">
    <source>
        <dbReference type="ARBA" id="ARBA00022833"/>
    </source>
</evidence>
<feature type="chain" id="PRO_5046022216" description="Peptidase M10 metallopeptidase domain-containing protein" evidence="5">
    <location>
        <begin position="31"/>
        <end position="176"/>
    </location>
</feature>
<protein>
    <recommendedName>
        <fullName evidence="6">Peptidase M10 metallopeptidase domain-containing protein</fullName>
    </recommendedName>
</protein>
<dbReference type="Pfam" id="PF00413">
    <property type="entry name" value="Peptidase_M10"/>
    <property type="match status" value="1"/>
</dbReference>
<evidence type="ECO:0000256" key="2">
    <source>
        <dbReference type="ARBA" id="ARBA00022723"/>
    </source>
</evidence>
<evidence type="ECO:0000256" key="5">
    <source>
        <dbReference type="SAM" id="SignalP"/>
    </source>
</evidence>
<reference evidence="8" key="1">
    <citation type="journal article" date="2019" name="Int. J. Syst. Evol. Microbiol.">
        <title>The Global Catalogue of Microorganisms (GCM) 10K type strain sequencing project: providing services to taxonomists for standard genome sequencing and annotation.</title>
        <authorList>
            <consortium name="The Broad Institute Genomics Platform"/>
            <consortium name="The Broad Institute Genome Sequencing Center for Infectious Disease"/>
            <person name="Wu L."/>
            <person name="Ma J."/>
        </authorList>
    </citation>
    <scope>NUCLEOTIDE SEQUENCE [LARGE SCALE GENOMIC DNA]</scope>
    <source>
        <strain evidence="8">JCM 14917</strain>
    </source>
</reference>
<sequence length="176" mass="18993">MLKAQKSLKATVITMIATLMILFSASGANAYVYNGGKWGSANITVYMYPMSSKSASAWTAARDNWSQATDVNLYAGSPGSNITLNETYNANVTWDGIAYTSRSGGVFLSPANAYLNTRYTNGYTNIKTRGVAAHEIGHTIGLADVNYQTLMAGNTPLRGGIYYPTNDEITGINRLY</sequence>
<accession>A0ABP5MMY2</accession>
<evidence type="ECO:0000259" key="6">
    <source>
        <dbReference type="Pfam" id="PF00413"/>
    </source>
</evidence>
<evidence type="ECO:0000256" key="3">
    <source>
        <dbReference type="ARBA" id="ARBA00022801"/>
    </source>
</evidence>
<evidence type="ECO:0000313" key="7">
    <source>
        <dbReference type="EMBL" id="GAA2174898.1"/>
    </source>
</evidence>
<keyword evidence="8" id="KW-1185">Reference proteome</keyword>
<keyword evidence="2" id="KW-0479">Metal-binding</keyword>
<comment type="caution">
    <text evidence="7">The sequence shown here is derived from an EMBL/GenBank/DDBJ whole genome shotgun (WGS) entry which is preliminary data.</text>
</comment>
<feature type="domain" description="Peptidase M10 metallopeptidase" evidence="6">
    <location>
        <begin position="71"/>
        <end position="176"/>
    </location>
</feature>
<dbReference type="InterPro" id="IPR001818">
    <property type="entry name" value="Pept_M10_metallopeptidase"/>
</dbReference>
<dbReference type="Proteomes" id="UP001500974">
    <property type="component" value="Unassembled WGS sequence"/>
</dbReference>
<evidence type="ECO:0000256" key="1">
    <source>
        <dbReference type="ARBA" id="ARBA00022670"/>
    </source>
</evidence>
<keyword evidence="1" id="KW-0645">Protease</keyword>
<dbReference type="Gene3D" id="3.40.390.10">
    <property type="entry name" value="Collagenase (Catalytic Domain)"/>
    <property type="match status" value="1"/>
</dbReference>
<feature type="signal peptide" evidence="5">
    <location>
        <begin position="1"/>
        <end position="30"/>
    </location>
</feature>
<name>A0ABP5MMY2_9MICC</name>
<dbReference type="EMBL" id="BAAAON010000001">
    <property type="protein sequence ID" value="GAA2174898.1"/>
    <property type="molecule type" value="Genomic_DNA"/>
</dbReference>
<dbReference type="InterPro" id="IPR024079">
    <property type="entry name" value="MetalloPept_cat_dom_sf"/>
</dbReference>
<dbReference type="SUPFAM" id="SSF55486">
    <property type="entry name" value="Metalloproteases ('zincins'), catalytic domain"/>
    <property type="match status" value="1"/>
</dbReference>
<proteinExistence type="predicted"/>